<sequence>MQASTELVSKKKKGFFANLFSEDSKYNSLLMTKRKNVSVIEDVKRIKVFKKKESSRDYRIIRRYDVLTVQGCEKLIEPLSDARESVEKFVHAE</sequence>
<organism evidence="1 2">
    <name type="scientific">Araneus ventricosus</name>
    <name type="common">Orbweaver spider</name>
    <name type="synonym">Epeira ventricosa</name>
    <dbReference type="NCBI Taxonomy" id="182803"/>
    <lineage>
        <taxon>Eukaryota</taxon>
        <taxon>Metazoa</taxon>
        <taxon>Ecdysozoa</taxon>
        <taxon>Arthropoda</taxon>
        <taxon>Chelicerata</taxon>
        <taxon>Arachnida</taxon>
        <taxon>Araneae</taxon>
        <taxon>Araneomorphae</taxon>
        <taxon>Entelegynae</taxon>
        <taxon>Araneoidea</taxon>
        <taxon>Araneidae</taxon>
        <taxon>Araneus</taxon>
    </lineage>
</organism>
<gene>
    <name evidence="1" type="ORF">AVEN_271086_1</name>
</gene>
<dbReference type="AlphaFoldDB" id="A0A4Y2FHB9"/>
<proteinExistence type="predicted"/>
<keyword evidence="2" id="KW-1185">Reference proteome</keyword>
<evidence type="ECO:0000313" key="1">
    <source>
        <dbReference type="EMBL" id="GBM38984.1"/>
    </source>
</evidence>
<protein>
    <submittedName>
        <fullName evidence="1">Uncharacterized protein</fullName>
    </submittedName>
</protein>
<reference evidence="1 2" key="1">
    <citation type="journal article" date="2019" name="Sci. Rep.">
        <title>Orb-weaving spider Araneus ventricosus genome elucidates the spidroin gene catalogue.</title>
        <authorList>
            <person name="Kono N."/>
            <person name="Nakamura H."/>
            <person name="Ohtoshi R."/>
            <person name="Moran D.A.P."/>
            <person name="Shinohara A."/>
            <person name="Yoshida Y."/>
            <person name="Fujiwara M."/>
            <person name="Mori M."/>
            <person name="Tomita M."/>
            <person name="Arakawa K."/>
        </authorList>
    </citation>
    <scope>NUCLEOTIDE SEQUENCE [LARGE SCALE GENOMIC DNA]</scope>
</reference>
<evidence type="ECO:0000313" key="2">
    <source>
        <dbReference type="Proteomes" id="UP000499080"/>
    </source>
</evidence>
<accession>A0A4Y2FHB9</accession>
<dbReference type="OrthoDB" id="10402365at2759"/>
<dbReference type="Proteomes" id="UP000499080">
    <property type="component" value="Unassembled WGS sequence"/>
</dbReference>
<name>A0A4Y2FHB9_ARAVE</name>
<dbReference type="EMBL" id="BGPR01000881">
    <property type="protein sequence ID" value="GBM38984.1"/>
    <property type="molecule type" value="Genomic_DNA"/>
</dbReference>
<comment type="caution">
    <text evidence="1">The sequence shown here is derived from an EMBL/GenBank/DDBJ whole genome shotgun (WGS) entry which is preliminary data.</text>
</comment>